<evidence type="ECO:0000256" key="6">
    <source>
        <dbReference type="ARBA" id="ARBA00023136"/>
    </source>
</evidence>
<dbReference type="RefSeq" id="YP_009746609.1">
    <property type="nucleotide sequence ID" value="NC_046780.1"/>
</dbReference>
<feature type="transmembrane region" description="Helical" evidence="7">
    <location>
        <begin position="498"/>
        <end position="521"/>
    </location>
</feature>
<feature type="transmembrane region" description="Helical" evidence="7">
    <location>
        <begin position="103"/>
        <end position="132"/>
    </location>
</feature>
<accession>A0A6G7ITP2</accession>
<evidence type="ECO:0000256" key="7">
    <source>
        <dbReference type="SAM" id="Phobius"/>
    </source>
</evidence>
<proteinExistence type="predicted"/>
<evidence type="ECO:0000256" key="3">
    <source>
        <dbReference type="ARBA" id="ARBA00022967"/>
    </source>
</evidence>
<dbReference type="GO" id="GO:0016020">
    <property type="term" value="C:membrane"/>
    <property type="evidence" value="ECO:0007669"/>
    <property type="project" value="UniProtKB-SubCell"/>
</dbReference>
<feature type="transmembrane region" description="Helical" evidence="7">
    <location>
        <begin position="338"/>
        <end position="360"/>
    </location>
</feature>
<feature type="transmembrane region" description="Helical" evidence="7">
    <location>
        <begin position="416"/>
        <end position="435"/>
    </location>
</feature>
<geneLocation type="mitochondrion" evidence="9"/>
<feature type="transmembrane region" description="Helical" evidence="7">
    <location>
        <begin position="246"/>
        <end position="264"/>
    </location>
</feature>
<keyword evidence="4 7" id="KW-1133">Transmembrane helix</keyword>
<dbReference type="InterPro" id="IPR001750">
    <property type="entry name" value="ND/Mrp_TM"/>
</dbReference>
<feature type="domain" description="NADH:quinone oxidoreductase/Mrp antiporter transmembrane" evidence="8">
    <location>
        <begin position="164"/>
        <end position="468"/>
    </location>
</feature>
<evidence type="ECO:0000259" key="8">
    <source>
        <dbReference type="Pfam" id="PF00361"/>
    </source>
</evidence>
<feature type="transmembrane region" description="Helical" evidence="7">
    <location>
        <begin position="12"/>
        <end position="32"/>
    </location>
</feature>
<feature type="transmembrane region" description="Helical" evidence="7">
    <location>
        <begin position="372"/>
        <end position="395"/>
    </location>
</feature>
<feature type="transmembrane region" description="Helical" evidence="7">
    <location>
        <begin position="305"/>
        <end position="331"/>
    </location>
</feature>
<evidence type="ECO:0000256" key="5">
    <source>
        <dbReference type="ARBA" id="ARBA00023027"/>
    </source>
</evidence>
<feature type="transmembrane region" description="Helical" evidence="7">
    <location>
        <begin position="199"/>
        <end position="220"/>
    </location>
</feature>
<feature type="transmembrane region" description="Helical" evidence="7">
    <location>
        <begin position="144"/>
        <end position="162"/>
    </location>
</feature>
<organism evidence="9">
    <name type="scientific">Jenufa minuta</name>
    <name type="common">Green alga</name>
    <dbReference type="NCBI Taxonomy" id="993092"/>
    <lineage>
        <taxon>Eukaryota</taxon>
        <taxon>Viridiplantae</taxon>
        <taxon>Chlorophyta</taxon>
        <taxon>core chlorophytes</taxon>
        <taxon>Chlorophyceae</taxon>
        <taxon>Jenufa</taxon>
    </lineage>
</organism>
<protein>
    <submittedName>
        <fullName evidence="9">NADH dehydrogenase subunit 2</fullName>
    </submittedName>
</protein>
<feature type="transmembrane region" description="Helical" evidence="7">
    <location>
        <begin position="276"/>
        <end position="299"/>
    </location>
</feature>
<keyword evidence="9" id="KW-0496">Mitochondrion</keyword>
<keyword evidence="6 7" id="KW-0472">Membrane</keyword>
<dbReference type="Pfam" id="PF00361">
    <property type="entry name" value="Proton_antipo_M"/>
    <property type="match status" value="1"/>
</dbReference>
<evidence type="ECO:0000313" key="9">
    <source>
        <dbReference type="EMBL" id="QII41634.1"/>
    </source>
</evidence>
<dbReference type="EMBL" id="MN933932">
    <property type="protein sequence ID" value="QII41634.1"/>
    <property type="molecule type" value="Genomic_DNA"/>
</dbReference>
<feature type="transmembrane region" description="Helical" evidence="7">
    <location>
        <begin position="80"/>
        <end position="97"/>
    </location>
</feature>
<evidence type="ECO:0000256" key="1">
    <source>
        <dbReference type="ARBA" id="ARBA00004141"/>
    </source>
</evidence>
<dbReference type="AlphaFoldDB" id="A0A6G7ITP2"/>
<gene>
    <name evidence="9" type="primary">nad2</name>
</gene>
<feature type="transmembrane region" description="Helical" evidence="7">
    <location>
        <begin position="455"/>
        <end position="473"/>
    </location>
</feature>
<sequence>MPYIMSSENIILIWAPEIQAISALLFLLLYFASTESSLYQEYVYLIHKSLTKSVKTSLLSKKSNSIHSAVAGPKNNGSMYFTWCIVWCLIVSLTLFFKPINILYASGLFCCNNLICHLDLFLFLFAALCFIITKNWLTVASVNCVEYGIFGGIILLGQHFLLMSTDLMSFYICLELQSFSFVILCSLNKRSLYSIEAGMKYFLLSAFSSCFLLLGIAFIYQTTGITQCKNLESLYFQSSTLQNNNLFTIGIWLVSLTLLWKLAAAPNHLWAADVYTGAYAAVTLLISTLPKFTIFNFFILQWHGLWMLCFPNILAIFSALCLLLGALAAFGQIHIKRLLAYSSIAHIGFLCMPLVGYSFYDQNIFLPNSYALWTHLIIYFITSLIIWALLCRSFFRSTIRSTPQFIFDFSNLYKTQPMIAIALVIVMISLAGLPPSAGFLGKWTIFWGSVYANNYIILAIALISTCISSVYYLKLIRISFISKPTQWSYFGQCASSDAYIISICLFLLSVLLWASSPLILYTHYWSLLV</sequence>
<keyword evidence="5" id="KW-0520">NAD</keyword>
<dbReference type="PANTHER" id="PTHR22773">
    <property type="entry name" value="NADH DEHYDROGENASE"/>
    <property type="match status" value="1"/>
</dbReference>
<dbReference type="GeneID" id="54116311"/>
<name>A0A6G7ITP2_JENMI</name>
<evidence type="ECO:0000256" key="2">
    <source>
        <dbReference type="ARBA" id="ARBA00022692"/>
    </source>
</evidence>
<comment type="subcellular location">
    <subcellularLocation>
        <location evidence="1">Membrane</location>
        <topology evidence="1">Multi-pass membrane protein</topology>
    </subcellularLocation>
</comment>
<feature type="transmembrane region" description="Helical" evidence="7">
    <location>
        <begin position="168"/>
        <end position="187"/>
    </location>
</feature>
<keyword evidence="3" id="KW-1278">Translocase</keyword>
<evidence type="ECO:0000256" key="4">
    <source>
        <dbReference type="ARBA" id="ARBA00022989"/>
    </source>
</evidence>
<keyword evidence="2 7" id="KW-0812">Transmembrane</keyword>
<reference evidence="9" key="1">
    <citation type="submission" date="2020-01" db="EMBL/GenBank/DDBJ databases">
        <title>Complete mitogenomes of the chlorophycean green algae Jenufa minuta and Jenufa perforata.</title>
        <authorList>
            <person name="Turmel M."/>
            <person name="Otis C."/>
            <person name="Vincent A."/>
            <person name="Lemieux C."/>
        </authorList>
    </citation>
    <scope>NUCLEOTIDE SEQUENCE</scope>
</reference>